<evidence type="ECO:0000259" key="7">
    <source>
        <dbReference type="PROSITE" id="PS51471"/>
    </source>
</evidence>
<evidence type="ECO:0000256" key="5">
    <source>
        <dbReference type="RuleBase" id="RU003682"/>
    </source>
</evidence>
<dbReference type="GO" id="GO:0046872">
    <property type="term" value="F:metal ion binding"/>
    <property type="evidence" value="ECO:0007669"/>
    <property type="project" value="UniProtKB-KW"/>
</dbReference>
<feature type="region of interest" description="Disordered" evidence="6">
    <location>
        <begin position="134"/>
        <end position="157"/>
    </location>
</feature>
<evidence type="ECO:0000256" key="1">
    <source>
        <dbReference type="ARBA" id="ARBA00008056"/>
    </source>
</evidence>
<accession>A0AAE1N763</accession>
<dbReference type="InterPro" id="IPR026992">
    <property type="entry name" value="DIOX_N"/>
</dbReference>
<dbReference type="PROSITE" id="PS51471">
    <property type="entry name" value="FE2OG_OXY"/>
    <property type="match status" value="1"/>
</dbReference>
<keyword evidence="4 5" id="KW-0408">Iron</keyword>
<evidence type="ECO:0000313" key="9">
    <source>
        <dbReference type="Proteomes" id="UP001293593"/>
    </source>
</evidence>
<comment type="caution">
    <text evidence="8">The sequence shown here is derived from an EMBL/GenBank/DDBJ whole genome shotgun (WGS) entry which is preliminary data.</text>
</comment>
<protein>
    <recommendedName>
        <fullName evidence="7">Fe2OG dioxygenase domain-containing protein</fullName>
    </recommendedName>
</protein>
<evidence type="ECO:0000256" key="6">
    <source>
        <dbReference type="SAM" id="MobiDB-lite"/>
    </source>
</evidence>
<proteinExistence type="inferred from homology"/>
<sequence>MGEVDASFIQAPEQRPNPSIIDEAQGIPVIDLSPIHQHLQNDTTVSDPSAIEAVVKEVGRACKEWGFFQVINHGVPLNLKNGVEDVSRRFFSQSLEEKKKVARDQTSVPGYFDAEHTKNIRDWKEGLDFLAKDPTPIPISGDDDDDRTTQWTNRYPQNPPDLRGTVLEYIEEMEKLSFKLLELIALSLGLEPRRFHGYYLKDQCSFIRFNHYPACPWPDQALGVGPHKDPSALTILAAVDEVEGLEVRRKSDQQWIRVKPTPQAFIINIGDVVQVWSNDEYMGAEHRVVVNSEKERFSIPFFFSPAHNTMIEPTKELINEKNPAKYKPYNFGKFLVKRKDGNYQKQNVDNIQISHFRLP</sequence>
<dbReference type="InterPro" id="IPR044861">
    <property type="entry name" value="IPNS-like_FE2OG_OXY"/>
</dbReference>
<feature type="domain" description="Fe2OG dioxygenase" evidence="7">
    <location>
        <begin position="200"/>
        <end position="305"/>
    </location>
</feature>
<dbReference type="GO" id="GO:0016491">
    <property type="term" value="F:oxidoreductase activity"/>
    <property type="evidence" value="ECO:0007669"/>
    <property type="project" value="UniProtKB-KW"/>
</dbReference>
<name>A0AAE1N763_9FABA</name>
<comment type="similarity">
    <text evidence="1 5">Belongs to the iron/ascorbate-dependent oxidoreductase family.</text>
</comment>
<keyword evidence="9" id="KW-1185">Reference proteome</keyword>
<dbReference type="FunFam" id="2.60.120.330:FF:000012">
    <property type="entry name" value="Gibberellin 20 oxidase 1"/>
    <property type="match status" value="1"/>
</dbReference>
<keyword evidence="5" id="KW-0560">Oxidoreductase</keyword>
<dbReference type="InterPro" id="IPR050295">
    <property type="entry name" value="Plant_2OG-oxidoreductases"/>
</dbReference>
<keyword evidence="2 5" id="KW-0479">Metal-binding</keyword>
<dbReference type="EMBL" id="JAWXYG010000001">
    <property type="protein sequence ID" value="KAK4284655.1"/>
    <property type="molecule type" value="Genomic_DNA"/>
</dbReference>
<keyword evidence="3" id="KW-0847">Vitamin C</keyword>
<gene>
    <name evidence="8" type="ORF">QN277_001456</name>
</gene>
<dbReference type="Pfam" id="PF14226">
    <property type="entry name" value="DIOX_N"/>
    <property type="match status" value="1"/>
</dbReference>
<dbReference type="AlphaFoldDB" id="A0AAE1N763"/>
<dbReference type="PANTHER" id="PTHR47991">
    <property type="entry name" value="OXOGLUTARATE/IRON-DEPENDENT DIOXYGENASE"/>
    <property type="match status" value="1"/>
</dbReference>
<dbReference type="SUPFAM" id="SSF51197">
    <property type="entry name" value="Clavaminate synthase-like"/>
    <property type="match status" value="1"/>
</dbReference>
<dbReference type="InterPro" id="IPR005123">
    <property type="entry name" value="Oxoglu/Fe-dep_dioxygenase_dom"/>
</dbReference>
<dbReference type="PRINTS" id="PR00682">
    <property type="entry name" value="IPNSYNTHASE"/>
</dbReference>
<dbReference type="Proteomes" id="UP001293593">
    <property type="component" value="Unassembled WGS sequence"/>
</dbReference>
<dbReference type="Gene3D" id="2.60.120.330">
    <property type="entry name" value="B-lactam Antibiotic, Isopenicillin N Synthase, Chain"/>
    <property type="match status" value="1"/>
</dbReference>
<dbReference type="Pfam" id="PF03171">
    <property type="entry name" value="2OG-FeII_Oxy"/>
    <property type="match status" value="1"/>
</dbReference>
<organism evidence="8 9">
    <name type="scientific">Acacia crassicarpa</name>
    <name type="common">northern wattle</name>
    <dbReference type="NCBI Taxonomy" id="499986"/>
    <lineage>
        <taxon>Eukaryota</taxon>
        <taxon>Viridiplantae</taxon>
        <taxon>Streptophyta</taxon>
        <taxon>Embryophyta</taxon>
        <taxon>Tracheophyta</taxon>
        <taxon>Spermatophyta</taxon>
        <taxon>Magnoliopsida</taxon>
        <taxon>eudicotyledons</taxon>
        <taxon>Gunneridae</taxon>
        <taxon>Pentapetalae</taxon>
        <taxon>rosids</taxon>
        <taxon>fabids</taxon>
        <taxon>Fabales</taxon>
        <taxon>Fabaceae</taxon>
        <taxon>Caesalpinioideae</taxon>
        <taxon>mimosoid clade</taxon>
        <taxon>Acacieae</taxon>
        <taxon>Acacia</taxon>
    </lineage>
</organism>
<evidence type="ECO:0000313" key="8">
    <source>
        <dbReference type="EMBL" id="KAK4284655.1"/>
    </source>
</evidence>
<dbReference type="GO" id="GO:0031418">
    <property type="term" value="F:L-ascorbic acid binding"/>
    <property type="evidence" value="ECO:0007669"/>
    <property type="project" value="UniProtKB-KW"/>
</dbReference>
<evidence type="ECO:0000256" key="4">
    <source>
        <dbReference type="ARBA" id="ARBA00023004"/>
    </source>
</evidence>
<evidence type="ECO:0000256" key="2">
    <source>
        <dbReference type="ARBA" id="ARBA00022723"/>
    </source>
</evidence>
<dbReference type="InterPro" id="IPR027443">
    <property type="entry name" value="IPNS-like_sf"/>
</dbReference>
<reference evidence="8" key="1">
    <citation type="submission" date="2023-10" db="EMBL/GenBank/DDBJ databases">
        <title>Chromosome-level genome of the transformable northern wattle, Acacia crassicarpa.</title>
        <authorList>
            <person name="Massaro I."/>
            <person name="Sinha N.R."/>
            <person name="Poethig S."/>
            <person name="Leichty A.R."/>
        </authorList>
    </citation>
    <scope>NUCLEOTIDE SEQUENCE</scope>
    <source>
        <strain evidence="8">Acra3RX</strain>
        <tissue evidence="8">Leaf</tissue>
    </source>
</reference>
<evidence type="ECO:0000256" key="3">
    <source>
        <dbReference type="ARBA" id="ARBA00022896"/>
    </source>
</evidence>